<dbReference type="InterPro" id="IPR041581">
    <property type="entry name" value="Glyoxalase_6"/>
</dbReference>
<dbReference type="SUPFAM" id="SSF54593">
    <property type="entry name" value="Glyoxalase/Bleomycin resistance protein/Dihydroxybiphenyl dioxygenase"/>
    <property type="match status" value="1"/>
</dbReference>
<evidence type="ECO:0000313" key="3">
    <source>
        <dbReference type="Proteomes" id="UP000041247"/>
    </source>
</evidence>
<gene>
    <name evidence="2" type="ORF">XTPLMG728_0927</name>
</gene>
<dbReference type="InterPro" id="IPR029068">
    <property type="entry name" value="Glyas_Bleomycin-R_OHBP_Dase"/>
</dbReference>
<sequence>MSTSHPVHALTVIYASNIERVAAFYRKTLSLELVEQDDAFVVVGNRHYEIAVVRMASDRTQTLAPASFHVRTETPIKCAFLVESLEQARSAAESCGGAFKPLASAWRWREQLHLDGHDPEGNVVQVRVIAT</sequence>
<dbReference type="Gene3D" id="3.10.180.10">
    <property type="entry name" value="2,3-Dihydroxybiphenyl 1,2-Dioxygenase, domain 1"/>
    <property type="match status" value="1"/>
</dbReference>
<reference evidence="2 3" key="1">
    <citation type="submission" date="2015-07" db="EMBL/GenBank/DDBJ databases">
        <authorList>
            <person name="Noorani M."/>
        </authorList>
    </citation>
    <scope>NUCLEOTIDE SEQUENCE [LARGE SCALE GENOMIC DNA]</scope>
    <source>
        <strain evidence="2">LMG728</strain>
    </source>
</reference>
<protein>
    <recommendedName>
        <fullName evidence="1">Glyoxalase-like domain-containing protein</fullName>
    </recommendedName>
</protein>
<dbReference type="EMBL" id="CXOK01000024">
    <property type="protein sequence ID" value="CTP85565.1"/>
    <property type="molecule type" value="Genomic_DNA"/>
</dbReference>
<evidence type="ECO:0000259" key="1">
    <source>
        <dbReference type="Pfam" id="PF18029"/>
    </source>
</evidence>
<organism evidence="2 3">
    <name type="scientific">Xanthomonas graminis pv. poae</name>
    <dbReference type="NCBI Taxonomy" id="227946"/>
    <lineage>
        <taxon>Bacteria</taxon>
        <taxon>Pseudomonadati</taxon>
        <taxon>Pseudomonadota</taxon>
        <taxon>Gammaproteobacteria</taxon>
        <taxon>Lysobacterales</taxon>
        <taxon>Lysobacteraceae</taxon>
        <taxon>Xanthomonas</taxon>
        <taxon>Xanthomonas translucens group</taxon>
        <taxon>Xanthomonas graminis</taxon>
    </lineage>
</organism>
<evidence type="ECO:0000313" key="2">
    <source>
        <dbReference type="EMBL" id="CTP85565.1"/>
    </source>
</evidence>
<dbReference type="AlphaFoldDB" id="A0A0K2ZQD6"/>
<proteinExistence type="predicted"/>
<name>A0A0K2ZQD6_9XANT</name>
<accession>A0A0K2ZQD6</accession>
<feature type="domain" description="Glyoxalase-like" evidence="1">
    <location>
        <begin position="12"/>
        <end position="126"/>
    </location>
</feature>
<dbReference type="RefSeq" id="WP_053840207.1">
    <property type="nucleotide sequence ID" value="NZ_CP076250.1"/>
</dbReference>
<dbReference type="Pfam" id="PF18029">
    <property type="entry name" value="Glyoxalase_6"/>
    <property type="match status" value="1"/>
</dbReference>
<dbReference type="Proteomes" id="UP000041247">
    <property type="component" value="Unassembled WGS sequence"/>
</dbReference>